<dbReference type="SUPFAM" id="SSF53254">
    <property type="entry name" value="Phosphoglycerate mutase-like"/>
    <property type="match status" value="1"/>
</dbReference>
<organism evidence="1 2">
    <name type="scientific">Weeksella virosa (strain ATCC 43766 / DSM 16922 / JCM 21250 / CCUG 30538 / CDC 9751 / IAM 14551 / NBRC 16016 / NCTC 11634 / CL345/78)</name>
    <dbReference type="NCBI Taxonomy" id="865938"/>
    <lineage>
        <taxon>Bacteria</taxon>
        <taxon>Pseudomonadati</taxon>
        <taxon>Bacteroidota</taxon>
        <taxon>Flavobacteriia</taxon>
        <taxon>Flavobacteriales</taxon>
        <taxon>Weeksellaceae</taxon>
        <taxon>Weeksella</taxon>
    </lineage>
</organism>
<dbReference type="eggNOG" id="COG0406">
    <property type="taxonomic scope" value="Bacteria"/>
</dbReference>
<reference evidence="1 2" key="1">
    <citation type="journal article" date="2011" name="Stand. Genomic Sci.">
        <title>Complete genome sequence of Weeksella virosa type strain (9751).</title>
        <authorList>
            <person name="Lang E."/>
            <person name="Teshima H."/>
            <person name="Lucas S."/>
            <person name="Lapidus A."/>
            <person name="Hammon N."/>
            <person name="Deshpande S."/>
            <person name="Nolan M."/>
            <person name="Cheng J.F."/>
            <person name="Pitluck S."/>
            <person name="Liolios K."/>
            <person name="Pagani I."/>
            <person name="Mikhailova N."/>
            <person name="Ivanova N."/>
            <person name="Mavromatis K."/>
            <person name="Pati A."/>
            <person name="Tapia R."/>
            <person name="Han C."/>
            <person name="Goodwin L."/>
            <person name="Chen A."/>
            <person name="Palaniappan K."/>
            <person name="Land M."/>
            <person name="Hauser L."/>
            <person name="Chang Y.J."/>
            <person name="Jeffries C.D."/>
            <person name="Brambilla E.M."/>
            <person name="Kopitz M."/>
            <person name="Rohde M."/>
            <person name="Goker M."/>
            <person name="Tindall B.J."/>
            <person name="Detter J.C."/>
            <person name="Woyke T."/>
            <person name="Bristow J."/>
            <person name="Eisen J.A."/>
            <person name="Markowitz V."/>
            <person name="Hugenholtz P."/>
            <person name="Klenk H.P."/>
            <person name="Kyrpides N.C."/>
        </authorList>
    </citation>
    <scope>NUCLEOTIDE SEQUENCE [LARGE SCALE GENOMIC DNA]</scope>
    <source>
        <strain evidence="2">ATCC 43766 / DSM 16922 / JCM 21250 / NBRC 16016 / NCTC 11634 / CL345/78</strain>
    </source>
</reference>
<dbReference type="HOGENOM" id="CLU_033323_8_3_10"/>
<gene>
    <name evidence="1" type="ordered locus">Weevi_1971</name>
</gene>
<dbReference type="AlphaFoldDB" id="F0P1D3"/>
<dbReference type="Pfam" id="PF00300">
    <property type="entry name" value="His_Phos_1"/>
    <property type="match status" value="1"/>
</dbReference>
<accession>F0P1D3</accession>
<evidence type="ECO:0000313" key="1">
    <source>
        <dbReference type="EMBL" id="ADX68647.1"/>
    </source>
</evidence>
<evidence type="ECO:0000313" key="2">
    <source>
        <dbReference type="Proteomes" id="UP000008641"/>
    </source>
</evidence>
<dbReference type="STRING" id="865938.Weevi_1971"/>
<proteinExistence type="predicted"/>
<dbReference type="InterPro" id="IPR013078">
    <property type="entry name" value="His_Pase_superF_clade-1"/>
</dbReference>
<protein>
    <submittedName>
        <fullName evidence="1">Phosphoglycerate mutase</fullName>
    </submittedName>
</protein>
<dbReference type="EMBL" id="CP002455">
    <property type="protein sequence ID" value="ADX68647.1"/>
    <property type="molecule type" value="Genomic_DNA"/>
</dbReference>
<dbReference type="CDD" id="cd07067">
    <property type="entry name" value="HP_PGM_like"/>
    <property type="match status" value="1"/>
</dbReference>
<dbReference type="InterPro" id="IPR029033">
    <property type="entry name" value="His_PPase_superfam"/>
</dbReference>
<dbReference type="SMART" id="SM00855">
    <property type="entry name" value="PGAM"/>
    <property type="match status" value="1"/>
</dbReference>
<reference evidence="2" key="2">
    <citation type="journal article" date="2011" name="Stand. Genomic Sci.">
        <title>Complete genome sequence of Weeksella virosa type strain (9751T).</title>
        <authorList>
            <person name="Lang E."/>
            <person name="Teshima H."/>
            <person name="Lucas S."/>
            <person name="Lapidus A."/>
            <person name="Hammon N."/>
            <person name="Deshpande S."/>
            <person name="Nolan M."/>
            <person name="Cheng J."/>
            <person name="Pitluck S."/>
            <person name="Liolios K."/>
            <person name="Pagani I."/>
            <person name="Mikhailova N."/>
            <person name="Ivanova N."/>
            <person name="Mavromatis K."/>
            <person name="Pati A."/>
            <person name="Tapia R."/>
            <person name="Han C."/>
            <person name="Goodwin L."/>
            <person name="Chen A."/>
            <person name="Palaniappan K."/>
            <person name="Land M."/>
            <person name="Hauser L."/>
            <person name="Chang Y."/>
            <person name="Jeffries C."/>
            <person name="Brambilla E."/>
            <person name="Kopitz M."/>
            <person name="Rohde M."/>
            <person name="Goker M."/>
            <person name="Tindall B."/>
            <person name="Detter J."/>
            <person name="Woyke T."/>
            <person name="Bristow J."/>
            <person name="Eisen J."/>
            <person name="Markowitz V."/>
            <person name="Hugenholtz P."/>
            <person name="Klenk H."/>
            <person name="Kyrpides N."/>
        </authorList>
    </citation>
    <scope>NUCLEOTIDE SEQUENCE [LARGE SCALE GENOMIC DNA]</scope>
    <source>
        <strain evidence="2">ATCC 43766 / DSM 16922 / JCM 21250 / NBRC 16016 / NCTC 11634 / CL345/78</strain>
    </source>
</reference>
<dbReference type="Proteomes" id="UP000008641">
    <property type="component" value="Chromosome"/>
</dbReference>
<name>F0P1D3_WEEVC</name>
<sequence length="184" mass="21637">MEIHFLRHTPVHNPENRCYGKSDISLPDNYLEHFGRIKLDTDYDCVFSSPSERCTKIAEHFGLKYTIDQRITELNFGDWEGKKWIEIPQNEIDPWYEDFVYYPTKNGESLYDLRLRVKEFIRTVKEEKHTKVLVITHAGVIRSAIQLVLDFPMKNFFLVDCQFGKKTIIAYQESGAKLIGINLD</sequence>
<dbReference type="OrthoDB" id="9782128at2"/>
<dbReference type="RefSeq" id="WP_013599035.1">
    <property type="nucleotide sequence ID" value="NC_015144.1"/>
</dbReference>
<keyword evidence="2" id="KW-1185">Reference proteome</keyword>
<dbReference type="KEGG" id="wvi:Weevi_1971"/>
<dbReference type="Gene3D" id="3.40.50.1240">
    <property type="entry name" value="Phosphoglycerate mutase-like"/>
    <property type="match status" value="1"/>
</dbReference>